<dbReference type="Gene3D" id="3.40.50.1820">
    <property type="entry name" value="alpha/beta hydrolase"/>
    <property type="match status" value="1"/>
</dbReference>
<evidence type="ECO:0000256" key="1">
    <source>
        <dbReference type="ARBA" id="ARBA00022801"/>
    </source>
</evidence>
<keyword evidence="1 4" id="KW-0378">Hydrolase</keyword>
<feature type="domain" description="Alpha/beta hydrolase fold-3" evidence="3">
    <location>
        <begin position="111"/>
        <end position="318"/>
    </location>
</feature>
<feature type="region of interest" description="Disordered" evidence="2">
    <location>
        <begin position="1"/>
        <end position="50"/>
    </location>
</feature>
<dbReference type="SUPFAM" id="SSF53474">
    <property type="entry name" value="alpha/beta-Hydrolases"/>
    <property type="match status" value="1"/>
</dbReference>
<comment type="caution">
    <text evidence="4">The sequence shown here is derived from an EMBL/GenBank/DDBJ whole genome shotgun (WGS) entry which is preliminary data.</text>
</comment>
<evidence type="ECO:0000313" key="4">
    <source>
        <dbReference type="EMBL" id="MBR7674021.1"/>
    </source>
</evidence>
<keyword evidence="5" id="KW-1185">Reference proteome</keyword>
<dbReference type="PANTHER" id="PTHR48081">
    <property type="entry name" value="AB HYDROLASE SUPERFAMILY PROTEIN C4A8.06C"/>
    <property type="match status" value="1"/>
</dbReference>
<organism evidence="4 5">
    <name type="scientific">Streptomyces daliensis</name>
    <dbReference type="NCBI Taxonomy" id="299421"/>
    <lineage>
        <taxon>Bacteria</taxon>
        <taxon>Bacillati</taxon>
        <taxon>Actinomycetota</taxon>
        <taxon>Actinomycetes</taxon>
        <taxon>Kitasatosporales</taxon>
        <taxon>Streptomycetaceae</taxon>
        <taxon>Streptomyces</taxon>
    </lineage>
</organism>
<evidence type="ECO:0000259" key="3">
    <source>
        <dbReference type="Pfam" id="PF07859"/>
    </source>
</evidence>
<proteinExistence type="predicted"/>
<dbReference type="PANTHER" id="PTHR48081:SF8">
    <property type="entry name" value="ALPHA_BETA HYDROLASE FOLD-3 DOMAIN-CONTAINING PROTEIN-RELATED"/>
    <property type="match status" value="1"/>
</dbReference>
<evidence type="ECO:0000256" key="2">
    <source>
        <dbReference type="SAM" id="MobiDB-lite"/>
    </source>
</evidence>
<dbReference type="InterPro" id="IPR029058">
    <property type="entry name" value="AB_hydrolase_fold"/>
</dbReference>
<dbReference type="EMBL" id="JAGSMN010000290">
    <property type="protein sequence ID" value="MBR7674021.1"/>
    <property type="molecule type" value="Genomic_DNA"/>
</dbReference>
<dbReference type="GO" id="GO:0016787">
    <property type="term" value="F:hydrolase activity"/>
    <property type="evidence" value="ECO:0007669"/>
    <property type="project" value="UniProtKB-KW"/>
</dbReference>
<dbReference type="AlphaFoldDB" id="A0A8T4IP68"/>
<sequence length="345" mass="36536">MSESPRTPGLPDPGLANPAGPLPAPPFDPQLAPVLDDIGELRDAAPASPAEVPAWRARLGQLAPDPTLEELRADGAYEVTERHVPSPEGAPDVPLVIARPAGLEPGAPVVYHVHGGGMIGGSSRAGLAGLLEEWAVPLGLVVVSVEYRLAPEHPYPAGVEDCYAGLEWTARHATEIGGDPERIVVAGGSAGGGLTCALALLARDREGPAIVGQLAMCPMLDDRNDTPSARQLEGRGLWDRRANHVGWSSLLGEARGTEQVSPYAAPARARDLSRLAPAFIDVGSAETYRDEAVVYATRIWQAGGEAELHVWAGGFHGFDQMAPHARLSQDARRARLQWLGRILER</sequence>
<protein>
    <submittedName>
        <fullName evidence="4">Alpha/beta hydrolase</fullName>
    </submittedName>
</protein>
<dbReference type="Proteomes" id="UP000675554">
    <property type="component" value="Unassembled WGS sequence"/>
</dbReference>
<dbReference type="Pfam" id="PF07859">
    <property type="entry name" value="Abhydrolase_3"/>
    <property type="match status" value="1"/>
</dbReference>
<evidence type="ECO:0000313" key="5">
    <source>
        <dbReference type="Proteomes" id="UP000675554"/>
    </source>
</evidence>
<reference evidence="4" key="1">
    <citation type="submission" date="2021-04" db="EMBL/GenBank/DDBJ databases">
        <title>Sequencing of actinobacteria type strains.</title>
        <authorList>
            <person name="Nguyen G.-S."/>
            <person name="Wentzel A."/>
        </authorList>
    </citation>
    <scope>NUCLEOTIDE SEQUENCE</scope>
    <source>
        <strain evidence="4">DSM 42095</strain>
    </source>
</reference>
<dbReference type="InterPro" id="IPR050300">
    <property type="entry name" value="GDXG_lipolytic_enzyme"/>
</dbReference>
<dbReference type="InterPro" id="IPR013094">
    <property type="entry name" value="AB_hydrolase_3"/>
</dbReference>
<name>A0A8T4IP68_9ACTN</name>
<accession>A0A8T4IP68</accession>
<gene>
    <name evidence="4" type="ORF">KDA82_13550</name>
</gene>